<protein>
    <submittedName>
        <fullName evidence="1">Uncharacterized protein</fullName>
    </submittedName>
</protein>
<evidence type="ECO:0000313" key="2">
    <source>
        <dbReference type="Proteomes" id="UP000585474"/>
    </source>
</evidence>
<comment type="caution">
    <text evidence="1">The sequence shown here is derived from an EMBL/GenBank/DDBJ whole genome shotgun (WGS) entry which is preliminary data.</text>
</comment>
<evidence type="ECO:0000313" key="1">
    <source>
        <dbReference type="EMBL" id="GFS37975.1"/>
    </source>
</evidence>
<dbReference type="Proteomes" id="UP000585474">
    <property type="component" value="Unassembled WGS sequence"/>
</dbReference>
<name>A0A7J0DM01_9ERIC</name>
<dbReference type="EMBL" id="BJWL01000295">
    <property type="protein sequence ID" value="GFS37975.1"/>
    <property type="molecule type" value="Genomic_DNA"/>
</dbReference>
<accession>A0A7J0DM01</accession>
<proteinExistence type="predicted"/>
<keyword evidence="2" id="KW-1185">Reference proteome</keyword>
<organism evidence="1 2">
    <name type="scientific">Actinidia rufa</name>
    <dbReference type="NCBI Taxonomy" id="165716"/>
    <lineage>
        <taxon>Eukaryota</taxon>
        <taxon>Viridiplantae</taxon>
        <taxon>Streptophyta</taxon>
        <taxon>Embryophyta</taxon>
        <taxon>Tracheophyta</taxon>
        <taxon>Spermatophyta</taxon>
        <taxon>Magnoliopsida</taxon>
        <taxon>eudicotyledons</taxon>
        <taxon>Gunneridae</taxon>
        <taxon>Pentapetalae</taxon>
        <taxon>asterids</taxon>
        <taxon>Ericales</taxon>
        <taxon>Actinidiaceae</taxon>
        <taxon>Actinidia</taxon>
    </lineage>
</organism>
<sequence length="71" mass="7784">MGVVTLRMRRIGTTTRVERRSGPTKTHYGVTGTVFATATVTTVDDAAAGRDWAGWREAFCKEPQRGQRVGT</sequence>
<dbReference type="AlphaFoldDB" id="A0A7J0DM01"/>
<gene>
    <name evidence="1" type="ORF">Acr_00g0054970</name>
</gene>
<reference evidence="2" key="1">
    <citation type="submission" date="2019-07" db="EMBL/GenBank/DDBJ databases">
        <title>De Novo Assembly of kiwifruit Actinidia rufa.</title>
        <authorList>
            <person name="Sugita-Konishi S."/>
            <person name="Sato K."/>
            <person name="Mori E."/>
            <person name="Abe Y."/>
            <person name="Kisaki G."/>
            <person name="Hamano K."/>
            <person name="Suezawa K."/>
            <person name="Otani M."/>
            <person name="Fukuda T."/>
            <person name="Manabe T."/>
            <person name="Gomi K."/>
            <person name="Tabuchi M."/>
            <person name="Akimitsu K."/>
            <person name="Kataoka I."/>
        </authorList>
    </citation>
    <scope>NUCLEOTIDE SEQUENCE [LARGE SCALE GENOMIC DNA]</scope>
    <source>
        <strain evidence="2">cv. Fuchu</strain>
    </source>
</reference>